<reference evidence="4" key="1">
    <citation type="submission" date="2013-01" db="EMBL/GenBank/DDBJ databases">
        <title>Draft Genome Sequence of a Mulberry Tree, Morus notabilis C.K. Schneid.</title>
        <authorList>
            <person name="He N."/>
            <person name="Zhao S."/>
        </authorList>
    </citation>
    <scope>NUCLEOTIDE SEQUENCE</scope>
</reference>
<keyword evidence="4" id="KW-1185">Reference proteome</keyword>
<dbReference type="EMBL" id="KE346106">
    <property type="protein sequence ID" value="EXC26386.1"/>
    <property type="molecule type" value="Genomic_DNA"/>
</dbReference>
<accession>W9STZ0</accession>
<dbReference type="AlphaFoldDB" id="W9STZ0"/>
<evidence type="ECO:0000313" key="3">
    <source>
        <dbReference type="EMBL" id="EXC26386.1"/>
    </source>
</evidence>
<protein>
    <recommendedName>
        <fullName evidence="2">VQ domain-containing protein</fullName>
    </recommendedName>
</protein>
<dbReference type="InterPro" id="IPR039607">
    <property type="entry name" value="VQ_8/17/18/20/21/25"/>
</dbReference>
<dbReference type="OrthoDB" id="1518325at2759"/>
<dbReference type="PANTHER" id="PTHR33143:SF63">
    <property type="entry name" value="F16F4.1 PROTEIN"/>
    <property type="match status" value="1"/>
</dbReference>
<name>W9STZ0_9ROSA</name>
<evidence type="ECO:0000259" key="2">
    <source>
        <dbReference type="Pfam" id="PF05678"/>
    </source>
</evidence>
<gene>
    <name evidence="3" type="ORF">L484_006437</name>
</gene>
<dbReference type="Proteomes" id="UP000030645">
    <property type="component" value="Unassembled WGS sequence"/>
</dbReference>
<dbReference type="STRING" id="981085.W9STZ0"/>
<dbReference type="eggNOG" id="ENOG502SG9H">
    <property type="taxonomic scope" value="Eukaryota"/>
</dbReference>
<organism evidence="3 4">
    <name type="scientific">Morus notabilis</name>
    <dbReference type="NCBI Taxonomy" id="981085"/>
    <lineage>
        <taxon>Eukaryota</taxon>
        <taxon>Viridiplantae</taxon>
        <taxon>Streptophyta</taxon>
        <taxon>Embryophyta</taxon>
        <taxon>Tracheophyta</taxon>
        <taxon>Spermatophyta</taxon>
        <taxon>Magnoliopsida</taxon>
        <taxon>eudicotyledons</taxon>
        <taxon>Gunneridae</taxon>
        <taxon>Pentapetalae</taxon>
        <taxon>rosids</taxon>
        <taxon>fabids</taxon>
        <taxon>Rosales</taxon>
        <taxon>Moraceae</taxon>
        <taxon>Moreae</taxon>
        <taxon>Morus</taxon>
    </lineage>
</organism>
<evidence type="ECO:0000313" key="4">
    <source>
        <dbReference type="Proteomes" id="UP000030645"/>
    </source>
</evidence>
<feature type="region of interest" description="Disordered" evidence="1">
    <location>
        <begin position="1"/>
        <end position="25"/>
    </location>
</feature>
<dbReference type="KEGG" id="mnt:21389867"/>
<dbReference type="InterPro" id="IPR008889">
    <property type="entry name" value="VQ"/>
</dbReference>
<dbReference type="PANTHER" id="PTHR33143">
    <property type="entry name" value="F16F4.1 PROTEIN-RELATED"/>
    <property type="match status" value="1"/>
</dbReference>
<feature type="domain" description="VQ" evidence="2">
    <location>
        <begin position="42"/>
        <end position="64"/>
    </location>
</feature>
<dbReference type="Pfam" id="PF05678">
    <property type="entry name" value="VQ"/>
    <property type="match status" value="1"/>
</dbReference>
<dbReference type="GO" id="GO:0005634">
    <property type="term" value="C:nucleus"/>
    <property type="evidence" value="ECO:0007669"/>
    <property type="project" value="TreeGrafter"/>
</dbReference>
<sequence length="119" mass="13383">MRSSSHVLQGPRPTPLTISRSSAKITKIKQRAPPPIVVYLRSPKIIHVRPEEFMSLVQQLTGNHPKISASSATRNIEGQNKFYGEEFTSRVNEVSKRMSSSGFDHHDYSSGYSLDIHMC</sequence>
<proteinExistence type="predicted"/>
<evidence type="ECO:0000256" key="1">
    <source>
        <dbReference type="SAM" id="MobiDB-lite"/>
    </source>
</evidence>